<evidence type="ECO:0000313" key="3">
    <source>
        <dbReference type="Proteomes" id="UP001466331"/>
    </source>
</evidence>
<name>A0ABU9UAY7_9SPIR</name>
<evidence type="ECO:0000313" key="2">
    <source>
        <dbReference type="EMBL" id="MEM5947820.1"/>
    </source>
</evidence>
<protein>
    <submittedName>
        <fullName evidence="2">Uncharacterized protein</fullName>
    </submittedName>
</protein>
<feature type="chain" id="PRO_5045570545" evidence="1">
    <location>
        <begin position="21"/>
        <end position="205"/>
    </location>
</feature>
<accession>A0ABU9UAY7</accession>
<feature type="signal peptide" evidence="1">
    <location>
        <begin position="1"/>
        <end position="20"/>
    </location>
</feature>
<evidence type="ECO:0000256" key="1">
    <source>
        <dbReference type="SAM" id="SignalP"/>
    </source>
</evidence>
<keyword evidence="1" id="KW-0732">Signal</keyword>
<comment type="caution">
    <text evidence="2">The sequence shown here is derived from an EMBL/GenBank/DDBJ whole genome shotgun (WGS) entry which is preliminary data.</text>
</comment>
<dbReference type="RefSeq" id="WP_420069270.1">
    <property type="nucleotide sequence ID" value="NZ_JBCHKQ010000002.1"/>
</dbReference>
<dbReference type="Proteomes" id="UP001466331">
    <property type="component" value="Unassembled WGS sequence"/>
</dbReference>
<organism evidence="2 3">
    <name type="scientific">Rarispira pelagica</name>
    <dbReference type="NCBI Taxonomy" id="3141764"/>
    <lineage>
        <taxon>Bacteria</taxon>
        <taxon>Pseudomonadati</taxon>
        <taxon>Spirochaetota</taxon>
        <taxon>Spirochaetia</taxon>
        <taxon>Winmispirales</taxon>
        <taxon>Winmispiraceae</taxon>
        <taxon>Rarispira</taxon>
    </lineage>
</organism>
<proteinExistence type="predicted"/>
<dbReference type="EMBL" id="JBCHKQ010000002">
    <property type="protein sequence ID" value="MEM5947820.1"/>
    <property type="molecule type" value="Genomic_DNA"/>
</dbReference>
<sequence>MGLFLIVFFILAFLCFPQTSNDSLAVIDSKENTASSADIPTDSTALDDTKKMSLQRGFRGVFLGDDVETVKQRLQKDTLFFYRDSLDVSMNPERDDIIIETSAWKYIKTAHYQFYKGKLALIVLELDTDILDYFGIYRTLTKKYGDAASFSPSVVKWQDEDTIIVLEKPLTVKYIDKKTDDEIRENKQILKSTEDVARDAFLEEF</sequence>
<gene>
    <name evidence="2" type="ORF">WKV44_04605</name>
</gene>
<reference evidence="2 3" key="1">
    <citation type="submission" date="2024-03" db="EMBL/GenBank/DDBJ databases">
        <title>Ignisphaera cupida sp. nov., a hyperthermophilic hydrolytic archaeon from a hot spring of Kamchatka, and proposal of Ignisphaeraceae fam. nov.</title>
        <authorList>
            <person name="Podosokorskaya O.A."/>
            <person name="Elcheninov A.G."/>
            <person name="Maltseva A.I."/>
            <person name="Zayulina K.S."/>
            <person name="Novikov A."/>
            <person name="Merkel A.Y."/>
        </authorList>
    </citation>
    <scope>NUCLEOTIDE SEQUENCE [LARGE SCALE GENOMIC DNA]</scope>
    <source>
        <strain evidence="2 3">38H-sp</strain>
    </source>
</reference>
<keyword evidence="3" id="KW-1185">Reference proteome</keyword>